<protein>
    <recommendedName>
        <fullName evidence="2">CBM1 domain-containing protein</fullName>
    </recommendedName>
</protein>
<evidence type="ECO:0000313" key="4">
    <source>
        <dbReference type="Proteomes" id="UP001215598"/>
    </source>
</evidence>
<feature type="domain" description="CBM1" evidence="2">
    <location>
        <begin position="118"/>
        <end position="155"/>
    </location>
</feature>
<dbReference type="Proteomes" id="UP001215598">
    <property type="component" value="Unassembled WGS sequence"/>
</dbReference>
<dbReference type="GO" id="GO:0005975">
    <property type="term" value="P:carbohydrate metabolic process"/>
    <property type="evidence" value="ECO:0007669"/>
    <property type="project" value="InterPro"/>
</dbReference>
<dbReference type="PROSITE" id="PS51164">
    <property type="entry name" value="CBM1_2"/>
    <property type="match status" value="1"/>
</dbReference>
<dbReference type="GO" id="GO:0030248">
    <property type="term" value="F:cellulose binding"/>
    <property type="evidence" value="ECO:0007669"/>
    <property type="project" value="InterPro"/>
</dbReference>
<dbReference type="SMART" id="SM00236">
    <property type="entry name" value="fCBD"/>
    <property type="match status" value="1"/>
</dbReference>
<accession>A0AAD7H7J8</accession>
<proteinExistence type="predicted"/>
<dbReference type="InterPro" id="IPR035971">
    <property type="entry name" value="CBD_sf"/>
</dbReference>
<dbReference type="GO" id="GO:0005576">
    <property type="term" value="C:extracellular region"/>
    <property type="evidence" value="ECO:0007669"/>
    <property type="project" value="InterPro"/>
</dbReference>
<keyword evidence="4" id="KW-1185">Reference proteome</keyword>
<keyword evidence="1" id="KW-0732">Signal</keyword>
<evidence type="ECO:0000256" key="1">
    <source>
        <dbReference type="ARBA" id="ARBA00022729"/>
    </source>
</evidence>
<name>A0AAD7H7J8_9AGAR</name>
<dbReference type="InterPro" id="IPR000254">
    <property type="entry name" value="CBD"/>
</dbReference>
<gene>
    <name evidence="3" type="ORF">B0H16DRAFT_1899528</name>
</gene>
<evidence type="ECO:0000313" key="3">
    <source>
        <dbReference type="EMBL" id="KAJ7713444.1"/>
    </source>
</evidence>
<dbReference type="EMBL" id="JARKIB010000343">
    <property type="protein sequence ID" value="KAJ7713444.1"/>
    <property type="molecule type" value="Genomic_DNA"/>
</dbReference>
<reference evidence="3" key="1">
    <citation type="submission" date="2023-03" db="EMBL/GenBank/DDBJ databases">
        <title>Massive genome expansion in bonnet fungi (Mycena s.s.) driven by repeated elements and novel gene families across ecological guilds.</title>
        <authorList>
            <consortium name="Lawrence Berkeley National Laboratory"/>
            <person name="Harder C.B."/>
            <person name="Miyauchi S."/>
            <person name="Viragh M."/>
            <person name="Kuo A."/>
            <person name="Thoen E."/>
            <person name="Andreopoulos B."/>
            <person name="Lu D."/>
            <person name="Skrede I."/>
            <person name="Drula E."/>
            <person name="Henrissat B."/>
            <person name="Morin E."/>
            <person name="Kohler A."/>
            <person name="Barry K."/>
            <person name="LaButti K."/>
            <person name="Morin E."/>
            <person name="Salamov A."/>
            <person name="Lipzen A."/>
            <person name="Mereny Z."/>
            <person name="Hegedus B."/>
            <person name="Baldrian P."/>
            <person name="Stursova M."/>
            <person name="Weitz H."/>
            <person name="Taylor A."/>
            <person name="Grigoriev I.V."/>
            <person name="Nagy L.G."/>
            <person name="Martin F."/>
            <person name="Kauserud H."/>
        </authorList>
    </citation>
    <scope>NUCLEOTIDE SEQUENCE</scope>
    <source>
        <strain evidence="3">CBHHK182m</strain>
    </source>
</reference>
<dbReference type="SUPFAM" id="SSF57180">
    <property type="entry name" value="Cellulose-binding domain"/>
    <property type="match status" value="1"/>
</dbReference>
<sequence length="173" mass="18407">MLFCRPCKAWFRAYLYSIRPLCSYSEMFLRPTLVLFTITQAALTGAAVRGTGVLTAPPAFQPTDAPSPALSYTLSCPGCQTIPIITTSNILTTTIWCGLPCSTVYFTGTGTATGPLEPIQTEYGQCGGTGWEGPTVCKSPSICQAVVSPYYYQCLLDDQSLTTTAPLATATSS</sequence>
<evidence type="ECO:0000259" key="2">
    <source>
        <dbReference type="PROSITE" id="PS51164"/>
    </source>
</evidence>
<dbReference type="Pfam" id="PF00734">
    <property type="entry name" value="CBM_1"/>
    <property type="match status" value="1"/>
</dbReference>
<dbReference type="PROSITE" id="PS00562">
    <property type="entry name" value="CBM1_1"/>
    <property type="match status" value="1"/>
</dbReference>
<organism evidence="3 4">
    <name type="scientific">Mycena metata</name>
    <dbReference type="NCBI Taxonomy" id="1033252"/>
    <lineage>
        <taxon>Eukaryota</taxon>
        <taxon>Fungi</taxon>
        <taxon>Dikarya</taxon>
        <taxon>Basidiomycota</taxon>
        <taxon>Agaricomycotina</taxon>
        <taxon>Agaricomycetes</taxon>
        <taxon>Agaricomycetidae</taxon>
        <taxon>Agaricales</taxon>
        <taxon>Marasmiineae</taxon>
        <taxon>Mycenaceae</taxon>
        <taxon>Mycena</taxon>
    </lineage>
</organism>
<dbReference type="AlphaFoldDB" id="A0AAD7H7J8"/>
<comment type="caution">
    <text evidence="3">The sequence shown here is derived from an EMBL/GenBank/DDBJ whole genome shotgun (WGS) entry which is preliminary data.</text>
</comment>